<keyword evidence="2" id="KW-1133">Transmembrane helix</keyword>
<dbReference type="Pfam" id="PF13641">
    <property type="entry name" value="Glyco_tranf_2_3"/>
    <property type="match status" value="1"/>
</dbReference>
<keyword evidence="2" id="KW-0812">Transmembrane</keyword>
<dbReference type="PANTHER" id="PTHR43685:SF3">
    <property type="entry name" value="SLR2126 PROTEIN"/>
    <property type="match status" value="1"/>
</dbReference>
<feature type="transmembrane region" description="Helical" evidence="2">
    <location>
        <begin position="411"/>
        <end position="433"/>
    </location>
</feature>
<keyword evidence="3" id="KW-0808">Transferase</keyword>
<feature type="compositionally biased region" description="Basic and acidic residues" evidence="1">
    <location>
        <begin position="1143"/>
        <end position="1166"/>
    </location>
</feature>
<feature type="transmembrane region" description="Helical" evidence="2">
    <location>
        <begin position="439"/>
        <end position="458"/>
    </location>
</feature>
<dbReference type="Gene3D" id="3.90.550.10">
    <property type="entry name" value="Spore Coat Polysaccharide Biosynthesis Protein SpsA, Chain A"/>
    <property type="match status" value="1"/>
</dbReference>
<feature type="compositionally biased region" description="Basic and acidic residues" evidence="1">
    <location>
        <begin position="956"/>
        <end position="968"/>
    </location>
</feature>
<accession>A0A852SUC9</accession>
<name>A0A852SUC9_9MICO</name>
<dbReference type="GO" id="GO:0016740">
    <property type="term" value="F:transferase activity"/>
    <property type="evidence" value="ECO:0007669"/>
    <property type="project" value="UniProtKB-KW"/>
</dbReference>
<feature type="transmembrane region" description="Helical" evidence="2">
    <location>
        <begin position="685"/>
        <end position="706"/>
    </location>
</feature>
<dbReference type="InterPro" id="IPR050834">
    <property type="entry name" value="Glycosyltransf_2"/>
</dbReference>
<gene>
    <name evidence="3" type="ORF">BJ984_003491</name>
</gene>
<feature type="region of interest" description="Disordered" evidence="1">
    <location>
        <begin position="949"/>
        <end position="1017"/>
    </location>
</feature>
<organism evidence="3 4">
    <name type="scientific">Herbiconiux flava</name>
    <dbReference type="NCBI Taxonomy" id="881268"/>
    <lineage>
        <taxon>Bacteria</taxon>
        <taxon>Bacillati</taxon>
        <taxon>Actinomycetota</taxon>
        <taxon>Actinomycetes</taxon>
        <taxon>Micrococcales</taxon>
        <taxon>Microbacteriaceae</taxon>
        <taxon>Herbiconiux</taxon>
    </lineage>
</organism>
<feature type="transmembrane region" description="Helical" evidence="2">
    <location>
        <begin position="380"/>
        <end position="399"/>
    </location>
</feature>
<feature type="transmembrane region" description="Helical" evidence="2">
    <location>
        <begin position="354"/>
        <end position="374"/>
    </location>
</feature>
<feature type="region of interest" description="Disordered" evidence="1">
    <location>
        <begin position="1103"/>
        <end position="1333"/>
    </location>
</feature>
<dbReference type="InterPro" id="IPR029044">
    <property type="entry name" value="Nucleotide-diphossugar_trans"/>
</dbReference>
<evidence type="ECO:0000313" key="3">
    <source>
        <dbReference type="EMBL" id="NYD72333.1"/>
    </source>
</evidence>
<evidence type="ECO:0000313" key="4">
    <source>
        <dbReference type="Proteomes" id="UP000549913"/>
    </source>
</evidence>
<feature type="compositionally biased region" description="Basic and acidic residues" evidence="1">
    <location>
        <begin position="1289"/>
        <end position="1302"/>
    </location>
</feature>
<sequence length="1333" mass="135751">MHARVTAVLVSSNGADYLPRTLEAIAAQTRAPDALVVVDCASTDATSALLAAAHPTRFIQASSRLNFGTAISHALGVAPPPDDENEWLWLLAHDTAPEPDALAALLAAVEVNPSVAAAGPKQMEWDDPDYISEFGETVTRLGASVPLVETELDQAQHDRMSDVLAMGAAGLLVRHTVWNEVGGFDPALPTADNALDFGIRTRLAGHRVLAVPAARVSTDGDGLSGPGRSIKGSARRKRQTARRAAQLHRRLVYAPPFAVVFHWLSLVPLAVARSLFQLVRKQPGAIGGEFAAAFKTAFGSHIGAARRRLKASKKVGWRAIAPLRMPGDEMRRRASLQREIALTYLRGERDRIQFISSGGVATVLVVALIGFVVFLPVFGAAAITGGGALPLETTVGGLWAQIGTGFRDIGLGFAGAADPFAAVLAVLGSIAFWSPSLAIVGLYLVALPLAALAAWFCAARLTDRPVLRSAAAVLWVLAPPFVGALDAGMVGPVLAHLLLPWLMLALLAAPKSWSASAIASILFAAVLATAPSLWPALIVVWLIATIASRRDVMRLIGIPVPALALFAPLIWDQFQRGTPLALLADPGLPVWRPTVPVIELLLGLPRTGLGGWESLAAGVGIDAGVVLLVLGILVVPLALIALAALFLPGSYRAVVAVVIALLGFATAVGSQQLALATTGSQAVTIWPGSGLSLAWLGLIGAAVLGLSSLPRLVALPAVVATAAVAVIVLPSALGVLLGTSEVTAGSARQLPAYVTAEASNTPRVGTLLLAPQGDGGIGASVVHGAGPTLDQQSTLASTAAFAGAVGADGSELASIVGNAASISGAEVSSRLTALGIEFVLLTPAPADERGAAADDIAARTANALNSNAQFTFIGDTFAGSLWQVADDGTLASLPEPSPTNTGTPLGVLVLVIQAFVFGIALLLALPAGRLQVQGNRAVSTTAHVGAADSVEEEIAEEKLTDVADRVPVGEEPEALDTPAGPEAAPAVRPATPSAAPSAEPSAEPSAAPAAPSSLESAGPAVAPGIGAGGPAATTVSAAALAGAAAAALVADRTADPAQPRVADGDERGETEATGAASTGERAASSVTTPAGVYAAHYVDEQPAAPDAPAPVAAPDPDADAPWWAGTSRPTMPVAEQNSTAEFAGHRPEAPAADDHAGSGESTHDAPVEAAVAPRPSVSEQVEAATADTAPTPVIPSDGSTPDGRDGDGREDEGSAAETLPAPVSAFDHAATQPTGPVDPLPGDEAVPGDEARPLSRFEPGYSAPAADPLPGPDYADYDPDDETVLTVRDATDRDAANHDAANHDAASQDDDAHVNHEHHEHHEHHEEGSTDGR</sequence>
<dbReference type="EMBL" id="JACCBM010000001">
    <property type="protein sequence ID" value="NYD72333.1"/>
    <property type="molecule type" value="Genomic_DNA"/>
</dbReference>
<feature type="transmembrane region" description="Helical" evidence="2">
    <location>
        <begin position="623"/>
        <end position="647"/>
    </location>
</feature>
<reference evidence="3 4" key="1">
    <citation type="submission" date="2020-07" db="EMBL/GenBank/DDBJ databases">
        <title>Sequencing the genomes of 1000 actinobacteria strains.</title>
        <authorList>
            <person name="Klenk H.-P."/>
        </authorList>
    </citation>
    <scope>NUCLEOTIDE SEQUENCE [LARGE SCALE GENOMIC DNA]</scope>
    <source>
        <strain evidence="3 4">DSM 26474</strain>
    </source>
</reference>
<feature type="compositionally biased region" description="Low complexity" evidence="1">
    <location>
        <begin position="1263"/>
        <end position="1274"/>
    </location>
</feature>
<protein>
    <submittedName>
        <fullName evidence="3">GT2 family glycosyltransferase</fullName>
    </submittedName>
</protein>
<dbReference type="SUPFAM" id="SSF53448">
    <property type="entry name" value="Nucleotide-diphospho-sugar transferases"/>
    <property type="match status" value="1"/>
</dbReference>
<feature type="transmembrane region" description="Helical" evidence="2">
    <location>
        <begin position="713"/>
        <end position="737"/>
    </location>
</feature>
<comment type="caution">
    <text evidence="3">The sequence shown here is derived from an EMBL/GenBank/DDBJ whole genome shotgun (WGS) entry which is preliminary data.</text>
</comment>
<feature type="transmembrane region" description="Helical" evidence="2">
    <location>
        <begin position="654"/>
        <end position="673"/>
    </location>
</feature>
<feature type="transmembrane region" description="Helical" evidence="2">
    <location>
        <begin position="555"/>
        <end position="571"/>
    </location>
</feature>
<dbReference type="PANTHER" id="PTHR43685">
    <property type="entry name" value="GLYCOSYLTRANSFERASE"/>
    <property type="match status" value="1"/>
</dbReference>
<proteinExistence type="predicted"/>
<keyword evidence="4" id="KW-1185">Reference proteome</keyword>
<evidence type="ECO:0000256" key="2">
    <source>
        <dbReference type="SAM" id="Phobius"/>
    </source>
</evidence>
<dbReference type="RefSeq" id="WP_179549115.1">
    <property type="nucleotide sequence ID" value="NZ_BSEW01000002.1"/>
</dbReference>
<feature type="region of interest" description="Disordered" evidence="1">
    <location>
        <begin position="1050"/>
        <end position="1086"/>
    </location>
</feature>
<dbReference type="Proteomes" id="UP000549913">
    <property type="component" value="Unassembled WGS sequence"/>
</dbReference>
<feature type="compositionally biased region" description="Basic and acidic residues" evidence="1">
    <location>
        <begin position="1310"/>
        <end position="1333"/>
    </location>
</feature>
<feature type="compositionally biased region" description="Low complexity" evidence="1">
    <location>
        <begin position="983"/>
        <end position="1017"/>
    </location>
</feature>
<keyword evidence="2" id="KW-0472">Membrane</keyword>
<feature type="transmembrane region" description="Helical" evidence="2">
    <location>
        <begin position="251"/>
        <end position="272"/>
    </location>
</feature>
<feature type="transmembrane region" description="Helical" evidence="2">
    <location>
        <begin position="470"/>
        <end position="495"/>
    </location>
</feature>
<feature type="transmembrane region" description="Helical" evidence="2">
    <location>
        <begin position="515"/>
        <end position="543"/>
    </location>
</feature>
<evidence type="ECO:0000256" key="1">
    <source>
        <dbReference type="SAM" id="MobiDB-lite"/>
    </source>
</evidence>